<protein>
    <recommendedName>
        <fullName evidence="3">DUF924 domain-containing protein</fullName>
    </recommendedName>
</protein>
<sequence>MHSAHDVLNFWFHELTPKQWFDKDDALDAEVRERFSQLHHRAALCELYEWRKTPQGRLAEIIVLDQFSRNIYRDQPRAFACDPLALALAQEAVTQGVDKQFKPPQLGFLYLPYMHSESIRIHEIAMELYDQPGLETNFEFEIKHKEILERFGRYPHRNKALGRPSTAEEIEFLKQPGSGF</sequence>
<dbReference type="Gene3D" id="1.20.58.320">
    <property type="entry name" value="TPR-like"/>
    <property type="match status" value="1"/>
</dbReference>
<comment type="caution">
    <text evidence="1">The sequence shown here is derived from an EMBL/GenBank/DDBJ whole genome shotgun (WGS) entry which is preliminary data.</text>
</comment>
<dbReference type="EMBL" id="NQYH01000002">
    <property type="protein sequence ID" value="RIY41830.1"/>
    <property type="molecule type" value="Genomic_DNA"/>
</dbReference>
<name>A0A3A1YYE4_9BURK</name>
<dbReference type="AlphaFoldDB" id="A0A3A1YYE4"/>
<proteinExistence type="predicted"/>
<gene>
    <name evidence="1" type="ORF">CJP73_05155</name>
</gene>
<evidence type="ECO:0000313" key="1">
    <source>
        <dbReference type="EMBL" id="RIY41830.1"/>
    </source>
</evidence>
<accession>A0A3A1YYE4</accession>
<evidence type="ECO:0008006" key="3">
    <source>
        <dbReference type="Google" id="ProtNLM"/>
    </source>
</evidence>
<dbReference type="Gene3D" id="1.25.40.10">
    <property type="entry name" value="Tetratricopeptide repeat domain"/>
    <property type="match status" value="1"/>
</dbReference>
<dbReference type="Proteomes" id="UP000266206">
    <property type="component" value="Unassembled WGS sequence"/>
</dbReference>
<dbReference type="Pfam" id="PF06041">
    <property type="entry name" value="DUF924"/>
    <property type="match status" value="1"/>
</dbReference>
<dbReference type="SUPFAM" id="SSF48452">
    <property type="entry name" value="TPR-like"/>
    <property type="match status" value="1"/>
</dbReference>
<dbReference type="OrthoDB" id="7593450at2"/>
<reference evidence="1 2" key="1">
    <citation type="submission" date="2017-08" db="EMBL/GenBank/DDBJ databases">
        <title>Pusillimonas indicus sp. nov., a member of the family Alcaligenaceae isolated from surface seawater.</title>
        <authorList>
            <person name="Li J."/>
        </authorList>
    </citation>
    <scope>NUCLEOTIDE SEQUENCE [LARGE SCALE GENOMIC DNA]</scope>
    <source>
        <strain evidence="1 2">L52-1-41</strain>
    </source>
</reference>
<dbReference type="InterPro" id="IPR011990">
    <property type="entry name" value="TPR-like_helical_dom_sf"/>
</dbReference>
<dbReference type="RefSeq" id="WP_114421618.1">
    <property type="nucleotide sequence ID" value="NZ_NQYH01000002.1"/>
</dbReference>
<evidence type="ECO:0000313" key="2">
    <source>
        <dbReference type="Proteomes" id="UP000266206"/>
    </source>
</evidence>
<dbReference type="InterPro" id="IPR010323">
    <property type="entry name" value="DUF924"/>
</dbReference>
<organism evidence="1 2">
    <name type="scientific">Neopusillimonas maritima</name>
    <dbReference type="NCBI Taxonomy" id="2026239"/>
    <lineage>
        <taxon>Bacteria</taxon>
        <taxon>Pseudomonadati</taxon>
        <taxon>Pseudomonadota</taxon>
        <taxon>Betaproteobacteria</taxon>
        <taxon>Burkholderiales</taxon>
        <taxon>Alcaligenaceae</taxon>
        <taxon>Neopusillimonas</taxon>
    </lineage>
</organism>